<comment type="caution">
    <text evidence="10">The sequence shown here is derived from an EMBL/GenBank/DDBJ whole genome shotgun (WGS) entry which is preliminary data.</text>
</comment>
<dbReference type="GO" id="GO:0005886">
    <property type="term" value="C:plasma membrane"/>
    <property type="evidence" value="ECO:0007669"/>
    <property type="project" value="TreeGrafter"/>
</dbReference>
<feature type="domain" description="Peptidase M13 C-terminal" evidence="8">
    <location>
        <begin position="140"/>
        <end position="261"/>
    </location>
</feature>
<dbReference type="InterPro" id="IPR024079">
    <property type="entry name" value="MetalloPept_cat_dom_sf"/>
</dbReference>
<dbReference type="AlphaFoldDB" id="A0A6A4ZTV9"/>
<evidence type="ECO:0000256" key="7">
    <source>
        <dbReference type="ARBA" id="ARBA00023049"/>
    </source>
</evidence>
<dbReference type="OrthoDB" id="6475849at2759"/>
<dbReference type="GO" id="GO:0004222">
    <property type="term" value="F:metalloendopeptidase activity"/>
    <property type="evidence" value="ECO:0007669"/>
    <property type="project" value="InterPro"/>
</dbReference>
<evidence type="ECO:0000259" key="9">
    <source>
        <dbReference type="Pfam" id="PF05649"/>
    </source>
</evidence>
<evidence type="ECO:0000259" key="8">
    <source>
        <dbReference type="Pfam" id="PF01431"/>
    </source>
</evidence>
<evidence type="ECO:0000256" key="1">
    <source>
        <dbReference type="ARBA" id="ARBA00001947"/>
    </source>
</evidence>
<evidence type="ECO:0000256" key="5">
    <source>
        <dbReference type="ARBA" id="ARBA00022801"/>
    </source>
</evidence>
<comment type="cofactor">
    <cofactor evidence="1">
        <name>Zn(2+)</name>
        <dbReference type="ChEBI" id="CHEBI:29105"/>
    </cofactor>
</comment>
<keyword evidence="6" id="KW-0862">Zinc</keyword>
<organism evidence="10">
    <name type="scientific">Aphanomyces stellatus</name>
    <dbReference type="NCBI Taxonomy" id="120398"/>
    <lineage>
        <taxon>Eukaryota</taxon>
        <taxon>Sar</taxon>
        <taxon>Stramenopiles</taxon>
        <taxon>Oomycota</taxon>
        <taxon>Saprolegniomycetes</taxon>
        <taxon>Saprolegniales</taxon>
        <taxon>Verrucalvaceae</taxon>
        <taxon>Aphanomyces</taxon>
    </lineage>
</organism>
<keyword evidence="5" id="KW-0378">Hydrolase</keyword>
<keyword evidence="4" id="KW-0479">Metal-binding</keyword>
<dbReference type="InterPro" id="IPR008753">
    <property type="entry name" value="Peptidase_M13_N"/>
</dbReference>
<keyword evidence="7" id="KW-0482">Metalloprotease</keyword>
<feature type="domain" description="Peptidase M13 N-terminal" evidence="9">
    <location>
        <begin position="1"/>
        <end position="63"/>
    </location>
</feature>
<sequence>GELLGKYYLEQVWPQTTADRADEMVVLLEAAFKAGLDTSDWLDKTTRDNAKTKLSKFLHLLGGPKNPKMYDTVTFDSKTYVANLNAAIQSDFKTKLAQFDKPVNKQLWDLKAQEINAYYSPNENKIVFPATQFQTPYFDVTHGFDNSGRKYDGDGNKKPWWSDAVATAFDTKSKCIIDQYSAMEVYSEVTPGKLIGKIDGMLSLGETIADNGGLKSAYRAYKKLIKTKPSKYTEETGDKMFFVAFGQSWCSKATDAQKIQREEKGNCEFLPVFCPSELGQLND</sequence>
<dbReference type="InterPro" id="IPR000718">
    <property type="entry name" value="Peptidase_M13"/>
</dbReference>
<evidence type="ECO:0000256" key="2">
    <source>
        <dbReference type="ARBA" id="ARBA00007357"/>
    </source>
</evidence>
<dbReference type="GO" id="GO:0046872">
    <property type="term" value="F:metal ion binding"/>
    <property type="evidence" value="ECO:0007669"/>
    <property type="project" value="UniProtKB-KW"/>
</dbReference>
<feature type="non-terminal residue" evidence="10">
    <location>
        <position position="1"/>
    </location>
</feature>
<dbReference type="Pfam" id="PF01431">
    <property type="entry name" value="Peptidase_M13"/>
    <property type="match status" value="1"/>
</dbReference>
<dbReference type="PROSITE" id="PS51885">
    <property type="entry name" value="NEPRILYSIN"/>
    <property type="match status" value="1"/>
</dbReference>
<evidence type="ECO:0000256" key="4">
    <source>
        <dbReference type="ARBA" id="ARBA00022723"/>
    </source>
</evidence>
<proteinExistence type="inferred from homology"/>
<evidence type="ECO:0000313" key="10">
    <source>
        <dbReference type="EMBL" id="KAF0713709.1"/>
    </source>
</evidence>
<dbReference type="InterPro" id="IPR042089">
    <property type="entry name" value="Peptidase_M13_dom_2"/>
</dbReference>
<protein>
    <recommendedName>
        <fullName evidence="11">Peptidase M13 N-terminal domain-containing protein</fullName>
    </recommendedName>
</protein>
<evidence type="ECO:0000256" key="3">
    <source>
        <dbReference type="ARBA" id="ARBA00022670"/>
    </source>
</evidence>
<dbReference type="EMBL" id="VJMH01000955">
    <property type="protein sequence ID" value="KAF0713709.1"/>
    <property type="molecule type" value="Genomic_DNA"/>
</dbReference>
<dbReference type="GO" id="GO:0016485">
    <property type="term" value="P:protein processing"/>
    <property type="evidence" value="ECO:0007669"/>
    <property type="project" value="TreeGrafter"/>
</dbReference>
<keyword evidence="3" id="KW-0645">Protease</keyword>
<dbReference type="PANTHER" id="PTHR11733">
    <property type="entry name" value="ZINC METALLOPROTEASE FAMILY M13 NEPRILYSIN-RELATED"/>
    <property type="match status" value="1"/>
</dbReference>
<dbReference type="Gene3D" id="3.40.390.10">
    <property type="entry name" value="Collagenase (Catalytic Domain)"/>
    <property type="match status" value="2"/>
</dbReference>
<dbReference type="CDD" id="cd08662">
    <property type="entry name" value="M13"/>
    <property type="match status" value="1"/>
</dbReference>
<evidence type="ECO:0008006" key="11">
    <source>
        <dbReference type="Google" id="ProtNLM"/>
    </source>
</evidence>
<comment type="similarity">
    <text evidence="2">Belongs to the peptidase M13 family.</text>
</comment>
<name>A0A6A4ZTV9_9STRA</name>
<accession>A0A6A4ZTV9</accession>
<reference evidence="10" key="1">
    <citation type="submission" date="2019-06" db="EMBL/GenBank/DDBJ databases">
        <title>Genomics analysis of Aphanomyces spp. identifies a new class of oomycete effector associated with host adaptation.</title>
        <authorList>
            <person name="Gaulin E."/>
        </authorList>
    </citation>
    <scope>NUCLEOTIDE SEQUENCE</scope>
    <source>
        <strain evidence="10">CBS 578.67</strain>
    </source>
</reference>
<dbReference type="InterPro" id="IPR018497">
    <property type="entry name" value="Peptidase_M13_C"/>
</dbReference>
<dbReference type="PRINTS" id="PR00786">
    <property type="entry name" value="NEPRILYSIN"/>
</dbReference>
<gene>
    <name evidence="10" type="ORF">As57867_004231</name>
</gene>
<dbReference type="SUPFAM" id="SSF55486">
    <property type="entry name" value="Metalloproteases ('zincins'), catalytic domain"/>
    <property type="match status" value="1"/>
</dbReference>
<dbReference type="PANTHER" id="PTHR11733:SF167">
    <property type="entry name" value="FI17812P1-RELATED"/>
    <property type="match status" value="1"/>
</dbReference>
<evidence type="ECO:0000256" key="6">
    <source>
        <dbReference type="ARBA" id="ARBA00022833"/>
    </source>
</evidence>
<dbReference type="Pfam" id="PF05649">
    <property type="entry name" value="Peptidase_M13_N"/>
    <property type="match status" value="1"/>
</dbReference>
<dbReference type="Gene3D" id="1.10.1380.10">
    <property type="entry name" value="Neutral endopeptidase , domain2"/>
    <property type="match status" value="1"/>
</dbReference>